<evidence type="ECO:0000313" key="7">
    <source>
        <dbReference type="Proteomes" id="UP001595847"/>
    </source>
</evidence>
<keyword evidence="1" id="KW-0805">Transcription regulation</keyword>
<dbReference type="InterPro" id="IPR009057">
    <property type="entry name" value="Homeodomain-like_sf"/>
</dbReference>
<dbReference type="PRINTS" id="PR00455">
    <property type="entry name" value="HTHTETR"/>
</dbReference>
<gene>
    <name evidence="6" type="ORF">ACFOVU_15730</name>
</gene>
<accession>A0ABV8FRR9</accession>
<dbReference type="InterPro" id="IPR001647">
    <property type="entry name" value="HTH_TetR"/>
</dbReference>
<organism evidence="6 7">
    <name type="scientific">Nocardiopsis sediminis</name>
    <dbReference type="NCBI Taxonomy" id="1778267"/>
    <lineage>
        <taxon>Bacteria</taxon>
        <taxon>Bacillati</taxon>
        <taxon>Actinomycetota</taxon>
        <taxon>Actinomycetes</taxon>
        <taxon>Streptosporangiales</taxon>
        <taxon>Nocardiopsidaceae</taxon>
        <taxon>Nocardiopsis</taxon>
    </lineage>
</organism>
<dbReference type="Gene3D" id="1.10.357.10">
    <property type="entry name" value="Tetracycline Repressor, domain 2"/>
    <property type="match status" value="1"/>
</dbReference>
<dbReference type="PANTHER" id="PTHR30055">
    <property type="entry name" value="HTH-TYPE TRANSCRIPTIONAL REGULATOR RUTR"/>
    <property type="match status" value="1"/>
</dbReference>
<protein>
    <submittedName>
        <fullName evidence="6">TetR/AcrR family transcriptional regulator</fullName>
    </submittedName>
</protein>
<keyword evidence="3" id="KW-0804">Transcription</keyword>
<dbReference type="Pfam" id="PF00440">
    <property type="entry name" value="TetR_N"/>
    <property type="match status" value="1"/>
</dbReference>
<evidence type="ECO:0000256" key="3">
    <source>
        <dbReference type="ARBA" id="ARBA00023163"/>
    </source>
</evidence>
<dbReference type="Proteomes" id="UP001595847">
    <property type="component" value="Unassembled WGS sequence"/>
</dbReference>
<dbReference type="PROSITE" id="PS01081">
    <property type="entry name" value="HTH_TETR_1"/>
    <property type="match status" value="1"/>
</dbReference>
<comment type="caution">
    <text evidence="6">The sequence shown here is derived from an EMBL/GenBank/DDBJ whole genome shotgun (WGS) entry which is preliminary data.</text>
</comment>
<evidence type="ECO:0000259" key="5">
    <source>
        <dbReference type="PROSITE" id="PS50977"/>
    </source>
</evidence>
<evidence type="ECO:0000313" key="6">
    <source>
        <dbReference type="EMBL" id="MFC3997381.1"/>
    </source>
</evidence>
<dbReference type="InterPro" id="IPR023772">
    <property type="entry name" value="DNA-bd_HTH_TetR-type_CS"/>
</dbReference>
<dbReference type="InterPro" id="IPR050109">
    <property type="entry name" value="HTH-type_TetR-like_transc_reg"/>
</dbReference>
<feature type="DNA-binding region" description="H-T-H motif" evidence="4">
    <location>
        <begin position="32"/>
        <end position="51"/>
    </location>
</feature>
<evidence type="ECO:0000256" key="2">
    <source>
        <dbReference type="ARBA" id="ARBA00023125"/>
    </source>
</evidence>
<dbReference type="EMBL" id="JBHSBH010000010">
    <property type="protein sequence ID" value="MFC3997381.1"/>
    <property type="molecule type" value="Genomic_DNA"/>
</dbReference>
<keyword evidence="2 4" id="KW-0238">DNA-binding</keyword>
<sequence>MTEPDPDDLTARARIRDAALRHFGEHGFDRSTIRGIAETAGVSSGLVRHHFGSKEALRDACDAHLAAALQRINGRVRADSTPGDVNYVAVAGAAFGPYQRYVARALSEGRATALFDTLVDLGAQWLAEADTRRPDPPDVSTEARATVTAAMALSVSVLHQHVSRRLGVDVLAPEGGDVLARILLDIYSHPFLSPDEAAAIRSRLPATHTAPPRTEGHDD</sequence>
<keyword evidence="7" id="KW-1185">Reference proteome</keyword>
<dbReference type="PANTHER" id="PTHR30055:SF234">
    <property type="entry name" value="HTH-TYPE TRANSCRIPTIONAL REGULATOR BETI"/>
    <property type="match status" value="1"/>
</dbReference>
<evidence type="ECO:0000256" key="4">
    <source>
        <dbReference type="PROSITE-ProRule" id="PRU00335"/>
    </source>
</evidence>
<dbReference type="SUPFAM" id="SSF46689">
    <property type="entry name" value="Homeodomain-like"/>
    <property type="match status" value="1"/>
</dbReference>
<name>A0ABV8FRR9_9ACTN</name>
<proteinExistence type="predicted"/>
<evidence type="ECO:0000256" key="1">
    <source>
        <dbReference type="ARBA" id="ARBA00023015"/>
    </source>
</evidence>
<dbReference type="RefSeq" id="WP_378534891.1">
    <property type="nucleotide sequence ID" value="NZ_JBHSBH010000010.1"/>
</dbReference>
<feature type="domain" description="HTH tetR-type" evidence="5">
    <location>
        <begin position="9"/>
        <end position="69"/>
    </location>
</feature>
<dbReference type="PROSITE" id="PS50977">
    <property type="entry name" value="HTH_TETR_2"/>
    <property type="match status" value="1"/>
</dbReference>
<reference evidence="7" key="1">
    <citation type="journal article" date="2019" name="Int. J. Syst. Evol. Microbiol.">
        <title>The Global Catalogue of Microorganisms (GCM) 10K type strain sequencing project: providing services to taxonomists for standard genome sequencing and annotation.</title>
        <authorList>
            <consortium name="The Broad Institute Genomics Platform"/>
            <consortium name="The Broad Institute Genome Sequencing Center for Infectious Disease"/>
            <person name="Wu L."/>
            <person name="Ma J."/>
        </authorList>
    </citation>
    <scope>NUCLEOTIDE SEQUENCE [LARGE SCALE GENOMIC DNA]</scope>
    <source>
        <strain evidence="7">TBRC 1826</strain>
    </source>
</reference>